<protein>
    <submittedName>
        <fullName evidence="2">Uncharacterized protein</fullName>
    </submittedName>
</protein>
<proteinExistence type="predicted"/>
<comment type="caution">
    <text evidence="2">The sequence shown here is derived from an EMBL/GenBank/DDBJ whole genome shotgun (WGS) entry which is preliminary data.</text>
</comment>
<name>A0AAD9HLP8_9PEZI</name>
<gene>
    <name evidence="2" type="ORF">LX32DRAFT_288314</name>
</gene>
<feature type="region of interest" description="Disordered" evidence="1">
    <location>
        <begin position="253"/>
        <end position="277"/>
    </location>
</feature>
<dbReference type="AlphaFoldDB" id="A0AAD9HLP8"/>
<evidence type="ECO:0000256" key="1">
    <source>
        <dbReference type="SAM" id="MobiDB-lite"/>
    </source>
</evidence>
<feature type="compositionally biased region" description="Basic residues" evidence="1">
    <location>
        <begin position="259"/>
        <end position="277"/>
    </location>
</feature>
<dbReference type="EMBL" id="MU842843">
    <property type="protein sequence ID" value="KAK2031178.1"/>
    <property type="molecule type" value="Genomic_DNA"/>
</dbReference>
<evidence type="ECO:0000313" key="2">
    <source>
        <dbReference type="EMBL" id="KAK2031178.1"/>
    </source>
</evidence>
<reference evidence="2" key="1">
    <citation type="submission" date="2021-06" db="EMBL/GenBank/DDBJ databases">
        <title>Comparative genomics, transcriptomics and evolutionary studies reveal genomic signatures of adaptation to plant cell wall in hemibiotrophic fungi.</title>
        <authorList>
            <consortium name="DOE Joint Genome Institute"/>
            <person name="Baroncelli R."/>
            <person name="Diaz J.F."/>
            <person name="Benocci T."/>
            <person name="Peng M."/>
            <person name="Battaglia E."/>
            <person name="Haridas S."/>
            <person name="Andreopoulos W."/>
            <person name="Labutti K."/>
            <person name="Pangilinan J."/>
            <person name="Floch G.L."/>
            <person name="Makela M.R."/>
            <person name="Henrissat B."/>
            <person name="Grigoriev I.V."/>
            <person name="Crouch J.A."/>
            <person name="De Vries R.P."/>
            <person name="Sukno S.A."/>
            <person name="Thon M.R."/>
        </authorList>
    </citation>
    <scope>NUCLEOTIDE SEQUENCE</scope>
    <source>
        <strain evidence="2">MAFF235873</strain>
    </source>
</reference>
<keyword evidence="3" id="KW-1185">Reference proteome</keyword>
<organism evidence="2 3">
    <name type="scientific">Colletotrichum zoysiae</name>
    <dbReference type="NCBI Taxonomy" id="1216348"/>
    <lineage>
        <taxon>Eukaryota</taxon>
        <taxon>Fungi</taxon>
        <taxon>Dikarya</taxon>
        <taxon>Ascomycota</taxon>
        <taxon>Pezizomycotina</taxon>
        <taxon>Sordariomycetes</taxon>
        <taxon>Hypocreomycetidae</taxon>
        <taxon>Glomerellales</taxon>
        <taxon>Glomerellaceae</taxon>
        <taxon>Colletotrichum</taxon>
        <taxon>Colletotrichum graminicola species complex</taxon>
    </lineage>
</organism>
<sequence>MAPRFLPSLLSLSRLFPFLSHSLHPIRVSLSLSLSLESLFPTLPTYLLLYDFFLKVVCDLSSPPLPCPVLSCLACPALYCAVLRCTALHSTIILYRLYSIAPRLSHAPLFWAILLSPIFSVCSTEWQSAPYLLLLSRQWSLFCVCLAILSHTHTHTHKTPPTTQPLHRISCKLATKEATLRYQPCLLYTSPPFPIPPIPPLPFQNFCVPACLPACLLYLPLPPLHAHPSAQPNQSQSDCNCVSSLRGTAERTVAAGNRCKNRKKRVRERERKGRKKK</sequence>
<evidence type="ECO:0000313" key="3">
    <source>
        <dbReference type="Proteomes" id="UP001232148"/>
    </source>
</evidence>
<dbReference type="Proteomes" id="UP001232148">
    <property type="component" value="Unassembled WGS sequence"/>
</dbReference>
<accession>A0AAD9HLP8</accession>